<reference evidence="2 3" key="1">
    <citation type="submission" date="2023-09" db="EMBL/GenBank/DDBJ databases">
        <authorList>
            <person name="Rey-Velasco X."/>
        </authorList>
    </citation>
    <scope>NUCLEOTIDE SEQUENCE [LARGE SCALE GENOMIC DNA]</scope>
    <source>
        <strain evidence="2 3">F117</strain>
    </source>
</reference>
<evidence type="ECO:0000313" key="2">
    <source>
        <dbReference type="EMBL" id="MDT0678624.1"/>
    </source>
</evidence>
<accession>A0ABU3DAS9</accession>
<dbReference type="Proteomes" id="UP001262582">
    <property type="component" value="Unassembled WGS sequence"/>
</dbReference>
<proteinExistence type="predicted"/>
<gene>
    <name evidence="2" type="ORF">RM539_18770</name>
</gene>
<protein>
    <submittedName>
        <fullName evidence="2">Uncharacterized protein</fullName>
    </submittedName>
</protein>
<feature type="region of interest" description="Disordered" evidence="1">
    <location>
        <begin position="1"/>
        <end position="53"/>
    </location>
</feature>
<name>A0ABU3DAS9_9FLAO</name>
<evidence type="ECO:0000256" key="1">
    <source>
        <dbReference type="SAM" id="MobiDB-lite"/>
    </source>
</evidence>
<feature type="compositionally biased region" description="Basic and acidic residues" evidence="1">
    <location>
        <begin position="28"/>
        <end position="53"/>
    </location>
</feature>
<dbReference type="EMBL" id="JAVRHK010000028">
    <property type="protein sequence ID" value="MDT0678624.1"/>
    <property type="molecule type" value="Genomic_DNA"/>
</dbReference>
<evidence type="ECO:0000313" key="3">
    <source>
        <dbReference type="Proteomes" id="UP001262582"/>
    </source>
</evidence>
<comment type="caution">
    <text evidence="2">The sequence shown here is derived from an EMBL/GenBank/DDBJ whole genome shotgun (WGS) entry which is preliminary data.</text>
</comment>
<keyword evidence="3" id="KW-1185">Reference proteome</keyword>
<organism evidence="2 3">
    <name type="scientific">Autumnicola musiva</name>
    <dbReference type="NCBI Taxonomy" id="3075589"/>
    <lineage>
        <taxon>Bacteria</taxon>
        <taxon>Pseudomonadati</taxon>
        <taxon>Bacteroidota</taxon>
        <taxon>Flavobacteriia</taxon>
        <taxon>Flavobacteriales</taxon>
        <taxon>Flavobacteriaceae</taxon>
        <taxon>Autumnicola</taxon>
    </lineage>
</organism>
<dbReference type="RefSeq" id="WP_311504958.1">
    <property type="nucleotide sequence ID" value="NZ_JAVRHK010000028.1"/>
</dbReference>
<sequence>MAKEKENKQQNDPAPQKKVHNQNNLSESSKEKEKSHPGPDRGGTKNSAGKEKK</sequence>